<dbReference type="SMART" id="SM00233">
    <property type="entry name" value="PH"/>
    <property type="match status" value="1"/>
</dbReference>
<name>A0ABR0LW22_9PEZI</name>
<dbReference type="Gene3D" id="2.30.29.30">
    <property type="entry name" value="Pleckstrin-homology domain (PH domain)/Phosphotyrosine-binding domain (PTB)"/>
    <property type="match status" value="1"/>
</dbReference>
<dbReference type="InterPro" id="IPR011993">
    <property type="entry name" value="PH-like_dom_sf"/>
</dbReference>
<accession>A0ABR0LW22</accession>
<dbReference type="InterPro" id="IPR001849">
    <property type="entry name" value="PH_domain"/>
</dbReference>
<dbReference type="Proteomes" id="UP001357485">
    <property type="component" value="Unassembled WGS sequence"/>
</dbReference>
<protein>
    <recommendedName>
        <fullName evidence="1">PH domain-containing protein</fullName>
    </recommendedName>
</protein>
<keyword evidence="3" id="KW-1185">Reference proteome</keyword>
<dbReference type="Pfam" id="PF00169">
    <property type="entry name" value="PH"/>
    <property type="match status" value="1"/>
</dbReference>
<proteinExistence type="predicted"/>
<dbReference type="PROSITE" id="PS50003">
    <property type="entry name" value="PH_DOMAIN"/>
    <property type="match status" value="1"/>
</dbReference>
<sequence length="266" mass="29851">NFSVNVRPTSTKRAVDLWRMNTQHDYVKGEESLHGWAPRGVSLVRDFISMRRRQRRIAEIEAAKGVLSSGTFSVPPPSGTVADEQAPSFDENQERLLRRVLDLWQTRRDSAELILVKDNVEPPQKGAAFAPSNASHGTPSAALNLVADVHYNPKNPSLLKGGTLMTPSADSSRWVRRHVELRRPYLHVHCPDGDELTTINLTHSRIDHAPQLAKLLRRPNANVFAVYGSSNNWLFAARSEREKVEWILKIDQSYFSGSGTPEEDSP</sequence>
<reference evidence="2 3" key="1">
    <citation type="submission" date="2023-08" db="EMBL/GenBank/DDBJ databases">
        <title>Black Yeasts Isolated from many extreme environments.</title>
        <authorList>
            <person name="Coleine C."/>
            <person name="Stajich J.E."/>
            <person name="Selbmann L."/>
        </authorList>
    </citation>
    <scope>NUCLEOTIDE SEQUENCE [LARGE SCALE GENOMIC DNA]</scope>
    <source>
        <strain evidence="2 3">CCFEE 536</strain>
    </source>
</reference>
<evidence type="ECO:0000313" key="2">
    <source>
        <dbReference type="EMBL" id="KAK5249554.1"/>
    </source>
</evidence>
<gene>
    <name evidence="2" type="ORF">LTR16_006190</name>
</gene>
<comment type="caution">
    <text evidence="2">The sequence shown here is derived from an EMBL/GenBank/DDBJ whole genome shotgun (WGS) entry which is preliminary data.</text>
</comment>
<evidence type="ECO:0000313" key="3">
    <source>
        <dbReference type="Proteomes" id="UP001357485"/>
    </source>
</evidence>
<dbReference type="EMBL" id="JAVRRA010009327">
    <property type="protein sequence ID" value="KAK5249554.1"/>
    <property type="molecule type" value="Genomic_DNA"/>
</dbReference>
<feature type="non-terminal residue" evidence="2">
    <location>
        <position position="1"/>
    </location>
</feature>
<evidence type="ECO:0000259" key="1">
    <source>
        <dbReference type="PROSITE" id="PS50003"/>
    </source>
</evidence>
<organism evidence="2 3">
    <name type="scientific">Cryomyces antarcticus</name>
    <dbReference type="NCBI Taxonomy" id="329879"/>
    <lineage>
        <taxon>Eukaryota</taxon>
        <taxon>Fungi</taxon>
        <taxon>Dikarya</taxon>
        <taxon>Ascomycota</taxon>
        <taxon>Pezizomycotina</taxon>
        <taxon>Dothideomycetes</taxon>
        <taxon>Dothideomycetes incertae sedis</taxon>
        <taxon>Cryomyces</taxon>
    </lineage>
</organism>
<dbReference type="SUPFAM" id="SSF50729">
    <property type="entry name" value="PH domain-like"/>
    <property type="match status" value="1"/>
</dbReference>
<feature type="domain" description="PH" evidence="1">
    <location>
        <begin position="157"/>
        <end position="255"/>
    </location>
</feature>